<organism evidence="2">
    <name type="scientific">Phallusia mammillata</name>
    <dbReference type="NCBI Taxonomy" id="59560"/>
    <lineage>
        <taxon>Eukaryota</taxon>
        <taxon>Metazoa</taxon>
        <taxon>Chordata</taxon>
        <taxon>Tunicata</taxon>
        <taxon>Ascidiacea</taxon>
        <taxon>Phlebobranchia</taxon>
        <taxon>Ascidiidae</taxon>
        <taxon>Phallusia</taxon>
    </lineage>
</organism>
<feature type="region of interest" description="Disordered" evidence="1">
    <location>
        <begin position="260"/>
        <end position="352"/>
    </location>
</feature>
<sequence length="453" mass="50459">MANTAAVTGADDNERNDMFMWESSSHLTLHRMRDFVMQTMTQPKMQVLIPKRSVTVPHTRSKRIQQLQARPRDPNASPFLLMIAPPTDCRYRLMNRGEQTRHQQNTFNGERLRTAPSVTQLSRRQQTPQSVGPMSSAWQESMNCVPGPEYLHQISTIAAMAWSDCSQATEKLRRIYEQTALLSQNPISVMNSCGQTPMTPSTMAHEFAGKLNGGFPHLQQQELLKYDASAMKPLYDDRPWEMPAVYCACAVCQMTKRAKSSMNTQRSKGGDISKPPQPQHHIKQQHLVDQQAIAAGLAGQTVRRHKRTLSPNETSYQSQQQQQPPRKMPKHDSQAVAKQRSQASTGQTFLNHSVKGVNGSLLPYMSSRQPPPFPDEAAYLAQNLFMSGLQNPGTSSYLTSSGDMVTPRELMVTPSFENQFFTAPQNGGGTSLGGGILNGFSSFLPPRILNALE</sequence>
<feature type="region of interest" description="Disordered" evidence="1">
    <location>
        <begin position="54"/>
        <end position="80"/>
    </location>
</feature>
<protein>
    <submittedName>
        <fullName evidence="2">Uncharacterized protein LOC100185293</fullName>
    </submittedName>
</protein>
<dbReference type="EMBL" id="LR787067">
    <property type="protein sequence ID" value="CAB3262929.1"/>
    <property type="molecule type" value="mRNA"/>
</dbReference>
<evidence type="ECO:0000256" key="1">
    <source>
        <dbReference type="SAM" id="MobiDB-lite"/>
    </source>
</evidence>
<accession>A0A6F9DIG0</accession>
<gene>
    <name evidence="2" type="primary">LOC100185293</name>
</gene>
<dbReference type="AlphaFoldDB" id="A0A6F9DIG0"/>
<reference evidence="2" key="1">
    <citation type="submission" date="2020-04" db="EMBL/GenBank/DDBJ databases">
        <authorList>
            <person name="Neveu A P."/>
        </authorList>
    </citation>
    <scope>NUCLEOTIDE SEQUENCE</scope>
    <source>
        <tissue evidence="2">Whole embryo</tissue>
    </source>
</reference>
<name>A0A6F9DIG0_9ASCI</name>
<feature type="compositionally biased region" description="Polar residues" evidence="1">
    <location>
        <begin position="339"/>
        <end position="351"/>
    </location>
</feature>
<evidence type="ECO:0000313" key="2">
    <source>
        <dbReference type="EMBL" id="CAB3262929.1"/>
    </source>
</evidence>
<feature type="region of interest" description="Disordered" evidence="1">
    <location>
        <begin position="118"/>
        <end position="138"/>
    </location>
</feature>
<proteinExistence type="evidence at transcript level"/>